<dbReference type="InParanoid" id="A0A2V0PIQ3"/>
<dbReference type="PANTHER" id="PTHR10885:SF0">
    <property type="entry name" value="ISOPENTENYL-DIPHOSPHATE DELTA-ISOMERASE"/>
    <property type="match status" value="1"/>
</dbReference>
<evidence type="ECO:0000256" key="2">
    <source>
        <dbReference type="ARBA" id="ARBA00004826"/>
    </source>
</evidence>
<evidence type="ECO:0000313" key="9">
    <source>
        <dbReference type="Proteomes" id="UP000247498"/>
    </source>
</evidence>
<proteinExistence type="inferred from homology"/>
<dbReference type="Proteomes" id="UP000247498">
    <property type="component" value="Unassembled WGS sequence"/>
</dbReference>
<dbReference type="GO" id="GO:0005737">
    <property type="term" value="C:cytoplasm"/>
    <property type="evidence" value="ECO:0007669"/>
    <property type="project" value="TreeGrafter"/>
</dbReference>
<dbReference type="NCBIfam" id="TIGR02150">
    <property type="entry name" value="IPP_isom_1"/>
    <property type="match status" value="1"/>
</dbReference>
<dbReference type="PROSITE" id="PS51462">
    <property type="entry name" value="NUDIX"/>
    <property type="match status" value="1"/>
</dbReference>
<dbReference type="AlphaFoldDB" id="A0A2V0PIQ3"/>
<dbReference type="Gene3D" id="3.90.79.10">
    <property type="entry name" value="Nucleoside Triphosphate Pyrophosphohydrolase"/>
    <property type="match status" value="1"/>
</dbReference>
<sequence>MLRLPGLGRAAAGRASCSSLQLHGLRHRLAADGLPGREASGSALRAAMAGMATAVWEGRGSQADFMQRDNCIVVDERDAILGSANKYDCHRFVNGQPDGRLHRAFSVFLFDSSNRLLLQQRATDKITFPGVWTNTCCSHQLVGQTPDEVDSDADIAAGRAPGAAAAARRKLQHELGIDPADVPPLRYLTRLHYCARDTDTHGPDAPWGEHEVDYILLGRLPAGAPPLRLAPNPEEVASARYVTRGELAAMMAPGSGLKWSPWFRIIAAHFLPRWWEDLDDVLAAGKHADAAAIHRLDC</sequence>
<comment type="function">
    <text evidence="1">Catalyzes the 1,3-allylic rearrangement of the homoallylic substrate isopentenyl (IPP) to its highly electrophilic allylic isomer, dimethylallyl diphosphate (DMAPP).</text>
</comment>
<keyword evidence="9" id="KW-1185">Reference proteome</keyword>
<keyword evidence="6 8" id="KW-0413">Isomerase</keyword>
<dbReference type="OrthoDB" id="510307at2759"/>
<dbReference type="Pfam" id="PF00293">
    <property type="entry name" value="NUDIX"/>
    <property type="match status" value="1"/>
</dbReference>
<dbReference type="SUPFAM" id="SSF55811">
    <property type="entry name" value="Nudix"/>
    <property type="match status" value="1"/>
</dbReference>
<evidence type="ECO:0000313" key="8">
    <source>
        <dbReference type="EMBL" id="GBF99694.1"/>
    </source>
</evidence>
<dbReference type="EMBL" id="BDRX01000169">
    <property type="protein sequence ID" value="GBF99694.1"/>
    <property type="molecule type" value="Genomic_DNA"/>
</dbReference>
<dbReference type="InterPro" id="IPR015797">
    <property type="entry name" value="NUDIX_hydrolase-like_dom_sf"/>
</dbReference>
<feature type="domain" description="Nudix hydrolase" evidence="7">
    <location>
        <begin position="100"/>
        <end position="265"/>
    </location>
</feature>
<accession>A0A2V0PIQ3</accession>
<dbReference type="GO" id="GO:0004452">
    <property type="term" value="F:isopentenyl-diphosphate delta-isomerase activity"/>
    <property type="evidence" value="ECO:0007669"/>
    <property type="project" value="UniProtKB-EC"/>
</dbReference>
<evidence type="ECO:0000256" key="6">
    <source>
        <dbReference type="ARBA" id="ARBA00023235"/>
    </source>
</evidence>
<reference evidence="8 9" key="1">
    <citation type="journal article" date="2018" name="Sci. Rep.">
        <title>Raphidocelis subcapitata (=Pseudokirchneriella subcapitata) provides an insight into genome evolution and environmental adaptations in the Sphaeropleales.</title>
        <authorList>
            <person name="Suzuki S."/>
            <person name="Yamaguchi H."/>
            <person name="Nakajima N."/>
            <person name="Kawachi M."/>
        </authorList>
    </citation>
    <scope>NUCLEOTIDE SEQUENCE [LARGE SCALE GENOMIC DNA]</scope>
    <source>
        <strain evidence="8 9">NIES-35</strain>
    </source>
</reference>
<dbReference type="CDD" id="cd02885">
    <property type="entry name" value="NUDIX_IPP_Isomerase"/>
    <property type="match status" value="1"/>
</dbReference>
<comment type="similarity">
    <text evidence="3">Belongs to the IPP isomerase type 1 family.</text>
</comment>
<organism evidence="8 9">
    <name type="scientific">Raphidocelis subcapitata</name>
    <dbReference type="NCBI Taxonomy" id="307507"/>
    <lineage>
        <taxon>Eukaryota</taxon>
        <taxon>Viridiplantae</taxon>
        <taxon>Chlorophyta</taxon>
        <taxon>core chlorophytes</taxon>
        <taxon>Chlorophyceae</taxon>
        <taxon>CS clade</taxon>
        <taxon>Sphaeropleales</taxon>
        <taxon>Selenastraceae</taxon>
        <taxon>Raphidocelis</taxon>
    </lineage>
</organism>
<protein>
    <recommendedName>
        <fullName evidence="4">isopentenyl-diphosphate Delta-isomerase</fullName>
        <ecNumber evidence="4">5.3.3.2</ecNumber>
    </recommendedName>
</protein>
<dbReference type="STRING" id="307507.A0A2V0PIQ3"/>
<evidence type="ECO:0000256" key="5">
    <source>
        <dbReference type="ARBA" id="ARBA00023229"/>
    </source>
</evidence>
<dbReference type="UniPathway" id="UPA00059">
    <property type="reaction ID" value="UER00104"/>
</dbReference>
<evidence type="ECO:0000259" key="7">
    <source>
        <dbReference type="PROSITE" id="PS51462"/>
    </source>
</evidence>
<dbReference type="GO" id="GO:0050992">
    <property type="term" value="P:dimethylallyl diphosphate biosynthetic process"/>
    <property type="evidence" value="ECO:0007669"/>
    <property type="project" value="UniProtKB-UniPathway"/>
</dbReference>
<evidence type="ECO:0000256" key="1">
    <source>
        <dbReference type="ARBA" id="ARBA00003951"/>
    </source>
</evidence>
<keyword evidence="5" id="KW-0414">Isoprene biosynthesis</keyword>
<dbReference type="GO" id="GO:0009240">
    <property type="term" value="P:isopentenyl diphosphate biosynthetic process"/>
    <property type="evidence" value="ECO:0007669"/>
    <property type="project" value="TreeGrafter"/>
</dbReference>
<gene>
    <name evidence="8" type="ORF">Rsub_12406</name>
</gene>
<dbReference type="EC" id="5.3.3.2" evidence="4"/>
<dbReference type="FunCoup" id="A0A2V0PIQ3">
    <property type="interactions" value="1732"/>
</dbReference>
<name>A0A2V0PIQ3_9CHLO</name>
<dbReference type="InterPro" id="IPR000086">
    <property type="entry name" value="NUDIX_hydrolase_dom"/>
</dbReference>
<dbReference type="PANTHER" id="PTHR10885">
    <property type="entry name" value="ISOPENTENYL-DIPHOSPHATE DELTA-ISOMERASE"/>
    <property type="match status" value="1"/>
</dbReference>
<dbReference type="InterPro" id="IPR011876">
    <property type="entry name" value="IsopentenylPP_isomerase_typ1"/>
</dbReference>
<comment type="caution">
    <text evidence="8">The sequence shown here is derived from an EMBL/GenBank/DDBJ whole genome shotgun (WGS) entry which is preliminary data.</text>
</comment>
<evidence type="ECO:0000256" key="3">
    <source>
        <dbReference type="ARBA" id="ARBA00007579"/>
    </source>
</evidence>
<comment type="pathway">
    <text evidence="2">Isoprenoid biosynthesis; dimethylallyl diphosphate biosynthesis; dimethylallyl diphosphate from isopentenyl diphosphate: step 1/1.</text>
</comment>
<evidence type="ECO:0000256" key="4">
    <source>
        <dbReference type="ARBA" id="ARBA00012057"/>
    </source>
</evidence>